<name>A0AAE6WU79_9GAMM</name>
<dbReference type="RefSeq" id="WP_163170937.1">
    <property type="nucleotide sequence ID" value="NZ_CP044463.1"/>
</dbReference>
<proteinExistence type="predicted"/>
<evidence type="ECO:0000313" key="1">
    <source>
        <dbReference type="EMBL" id="QIC66451.1"/>
    </source>
</evidence>
<protein>
    <submittedName>
        <fullName evidence="1">Uncharacterized protein</fullName>
    </submittedName>
</protein>
<reference evidence="1 2" key="1">
    <citation type="submission" date="2019-09" db="EMBL/GenBank/DDBJ databases">
        <title>Non-baumannii Acinetobacter spp. carrying blaNDM-1 isolated in China.</title>
        <authorList>
            <person name="Cui C."/>
            <person name="Chen C."/>
            <person name="Sun J."/>
            <person name="Liu Y."/>
        </authorList>
    </citation>
    <scope>NUCLEOTIDE SEQUENCE [LARGE SCALE GENOMIC DNA]</scope>
    <source>
        <strain evidence="1 2">HZE23-1</strain>
    </source>
</reference>
<accession>A0AAE6WU79</accession>
<evidence type="ECO:0000313" key="2">
    <source>
        <dbReference type="Proteomes" id="UP000503505"/>
    </source>
</evidence>
<gene>
    <name evidence="1" type="ORF">FSC10_03325</name>
</gene>
<dbReference type="Proteomes" id="UP000503505">
    <property type="component" value="Chromosome"/>
</dbReference>
<organism evidence="1 2">
    <name type="scientific">Acinetobacter schindleri</name>
    <dbReference type="NCBI Taxonomy" id="108981"/>
    <lineage>
        <taxon>Bacteria</taxon>
        <taxon>Pseudomonadati</taxon>
        <taxon>Pseudomonadota</taxon>
        <taxon>Gammaproteobacteria</taxon>
        <taxon>Moraxellales</taxon>
        <taxon>Moraxellaceae</taxon>
        <taxon>Acinetobacter</taxon>
    </lineage>
</organism>
<dbReference type="EMBL" id="CP044463">
    <property type="protein sequence ID" value="QIC66451.1"/>
    <property type="molecule type" value="Genomic_DNA"/>
</dbReference>
<sequence>MGNRVLNGDFKFLSNLFDKFFAQKSIRDRLNLIEEKSITGWEIWLQIELAFFLDKQENVMEWVREVSCSTDKRVEKLKDKGIIDFWLKERNKSTETMIAVELKQAKSAKSCITAMMKDLNKFNSLKPSEHNCIRTFWCVGVHRAVEEETCLKIINEHKIGYEFNQNHLLSRQIKGTNFSFTIL</sequence>
<dbReference type="AlphaFoldDB" id="A0AAE6WU79"/>